<sequence>MVSPSGSCLDAAIYLWAQPYWSSPTTAVSQKHILLTSSSIQELLAGSWMFLALPADFSPSQ</sequence>
<organism evidence="1">
    <name type="scientific">Arundo donax</name>
    <name type="common">Giant reed</name>
    <name type="synonym">Donax arundinaceus</name>
    <dbReference type="NCBI Taxonomy" id="35708"/>
    <lineage>
        <taxon>Eukaryota</taxon>
        <taxon>Viridiplantae</taxon>
        <taxon>Streptophyta</taxon>
        <taxon>Embryophyta</taxon>
        <taxon>Tracheophyta</taxon>
        <taxon>Spermatophyta</taxon>
        <taxon>Magnoliopsida</taxon>
        <taxon>Liliopsida</taxon>
        <taxon>Poales</taxon>
        <taxon>Poaceae</taxon>
        <taxon>PACMAD clade</taxon>
        <taxon>Arundinoideae</taxon>
        <taxon>Arundineae</taxon>
        <taxon>Arundo</taxon>
    </lineage>
</organism>
<proteinExistence type="predicted"/>
<evidence type="ECO:0000313" key="1">
    <source>
        <dbReference type="EMBL" id="JAD42166.1"/>
    </source>
</evidence>
<dbReference type="EMBL" id="GBRH01255729">
    <property type="protein sequence ID" value="JAD42166.1"/>
    <property type="molecule type" value="Transcribed_RNA"/>
</dbReference>
<accession>A0A0A8ZTQ6</accession>
<protein>
    <submittedName>
        <fullName evidence="1">Uncharacterized protein</fullName>
    </submittedName>
</protein>
<name>A0A0A8ZTQ6_ARUDO</name>
<dbReference type="AlphaFoldDB" id="A0A0A8ZTQ6"/>
<reference evidence="1" key="1">
    <citation type="submission" date="2014-09" db="EMBL/GenBank/DDBJ databases">
        <authorList>
            <person name="Magalhaes I.L.F."/>
            <person name="Oliveira U."/>
            <person name="Santos F.R."/>
            <person name="Vidigal T.H.D.A."/>
            <person name="Brescovit A.D."/>
            <person name="Santos A.J."/>
        </authorList>
    </citation>
    <scope>NUCLEOTIDE SEQUENCE</scope>
    <source>
        <tissue evidence="1">Shoot tissue taken approximately 20 cm above the soil surface</tissue>
    </source>
</reference>
<reference evidence="1" key="2">
    <citation type="journal article" date="2015" name="Data Brief">
        <title>Shoot transcriptome of the giant reed, Arundo donax.</title>
        <authorList>
            <person name="Barrero R.A."/>
            <person name="Guerrero F.D."/>
            <person name="Moolhuijzen P."/>
            <person name="Goolsby J.A."/>
            <person name="Tidwell J."/>
            <person name="Bellgard S.E."/>
            <person name="Bellgard M.I."/>
        </authorList>
    </citation>
    <scope>NUCLEOTIDE SEQUENCE</scope>
    <source>
        <tissue evidence="1">Shoot tissue taken approximately 20 cm above the soil surface</tissue>
    </source>
</reference>